<dbReference type="HOGENOM" id="CLU_002220_1_0_1"/>
<dbReference type="PANTHER" id="PTHR43439">
    <property type="entry name" value="PHENYLACETATE-COENZYME A LIGASE"/>
    <property type="match status" value="1"/>
</dbReference>
<dbReference type="eggNOG" id="KOG1178">
    <property type="taxonomic scope" value="Eukaryota"/>
</dbReference>
<dbReference type="RefSeq" id="XP_007862946.1">
    <property type="nucleotide sequence ID" value="XM_007864755.1"/>
</dbReference>
<dbReference type="Pfam" id="PF00501">
    <property type="entry name" value="AMP-binding"/>
    <property type="match status" value="1"/>
</dbReference>
<dbReference type="AlphaFoldDB" id="S7QEG3"/>
<accession>S7QEG3</accession>
<dbReference type="Gene3D" id="3.40.50.720">
    <property type="entry name" value="NAD(P)-binding Rossmann-like Domain"/>
    <property type="match status" value="1"/>
</dbReference>
<dbReference type="SUPFAM" id="SSF51735">
    <property type="entry name" value="NAD(P)-binding Rossmann-fold domains"/>
    <property type="match status" value="1"/>
</dbReference>
<dbReference type="Pfam" id="PF23562">
    <property type="entry name" value="AMP-binding_C_3"/>
    <property type="match status" value="1"/>
</dbReference>
<dbReference type="Gene3D" id="3.40.50.12780">
    <property type="entry name" value="N-terminal domain of ligase-like"/>
    <property type="match status" value="1"/>
</dbReference>
<protein>
    <submittedName>
        <fullName evidence="5">Acetyl-CoA synthetase-like protein</fullName>
    </submittedName>
</protein>
<dbReference type="OrthoDB" id="429813at2759"/>
<dbReference type="EMBL" id="KB469298">
    <property type="protein sequence ID" value="EPQ57812.1"/>
    <property type="molecule type" value="Genomic_DNA"/>
</dbReference>
<keyword evidence="6" id="KW-1185">Reference proteome</keyword>
<dbReference type="InterPro" id="IPR000873">
    <property type="entry name" value="AMP-dep_synth/lig_dom"/>
</dbReference>
<dbReference type="KEGG" id="gtr:GLOTRDRAFT_36989"/>
<organism evidence="5 6">
    <name type="scientific">Gloeophyllum trabeum (strain ATCC 11539 / FP-39264 / Madison 617)</name>
    <name type="common">Brown rot fungus</name>
    <dbReference type="NCBI Taxonomy" id="670483"/>
    <lineage>
        <taxon>Eukaryota</taxon>
        <taxon>Fungi</taxon>
        <taxon>Dikarya</taxon>
        <taxon>Basidiomycota</taxon>
        <taxon>Agaricomycotina</taxon>
        <taxon>Agaricomycetes</taxon>
        <taxon>Gloeophyllales</taxon>
        <taxon>Gloeophyllaceae</taxon>
        <taxon>Gloeophyllum</taxon>
    </lineage>
</organism>
<keyword evidence="1" id="KW-0596">Phosphopantetheine</keyword>
<evidence type="ECO:0000313" key="5">
    <source>
        <dbReference type="EMBL" id="EPQ57812.1"/>
    </source>
</evidence>
<keyword evidence="2" id="KW-0597">Phosphoprotein</keyword>
<feature type="domain" description="AMP-dependent synthetase/ligase" evidence="3">
    <location>
        <begin position="28"/>
        <end position="361"/>
    </location>
</feature>
<dbReference type="PANTHER" id="PTHR43439:SF2">
    <property type="entry name" value="ENZYME, PUTATIVE (JCVI)-RELATED"/>
    <property type="match status" value="1"/>
</dbReference>
<dbReference type="GeneID" id="19305745"/>
<dbReference type="Pfam" id="PF07993">
    <property type="entry name" value="NAD_binding_4"/>
    <property type="match status" value="1"/>
</dbReference>
<evidence type="ECO:0000313" key="6">
    <source>
        <dbReference type="Proteomes" id="UP000030669"/>
    </source>
</evidence>
<evidence type="ECO:0000256" key="2">
    <source>
        <dbReference type="ARBA" id="ARBA00022553"/>
    </source>
</evidence>
<dbReference type="InterPro" id="IPR051414">
    <property type="entry name" value="Adenylate-forming_Reductase"/>
</dbReference>
<feature type="domain" description="Thioester reductase (TE)" evidence="4">
    <location>
        <begin position="660"/>
        <end position="900"/>
    </location>
</feature>
<dbReference type="SUPFAM" id="SSF56801">
    <property type="entry name" value="Acetyl-CoA synthetase-like"/>
    <property type="match status" value="1"/>
</dbReference>
<reference evidence="5 6" key="1">
    <citation type="journal article" date="2012" name="Science">
        <title>The Paleozoic origin of enzymatic lignin decomposition reconstructed from 31 fungal genomes.</title>
        <authorList>
            <person name="Floudas D."/>
            <person name="Binder M."/>
            <person name="Riley R."/>
            <person name="Barry K."/>
            <person name="Blanchette R.A."/>
            <person name="Henrissat B."/>
            <person name="Martinez A.T."/>
            <person name="Otillar R."/>
            <person name="Spatafora J.W."/>
            <person name="Yadav J.S."/>
            <person name="Aerts A."/>
            <person name="Benoit I."/>
            <person name="Boyd A."/>
            <person name="Carlson A."/>
            <person name="Copeland A."/>
            <person name="Coutinho P.M."/>
            <person name="de Vries R.P."/>
            <person name="Ferreira P."/>
            <person name="Findley K."/>
            <person name="Foster B."/>
            <person name="Gaskell J."/>
            <person name="Glotzer D."/>
            <person name="Gorecki P."/>
            <person name="Heitman J."/>
            <person name="Hesse C."/>
            <person name="Hori C."/>
            <person name="Igarashi K."/>
            <person name="Jurgens J.A."/>
            <person name="Kallen N."/>
            <person name="Kersten P."/>
            <person name="Kohler A."/>
            <person name="Kuees U."/>
            <person name="Kumar T.K.A."/>
            <person name="Kuo A."/>
            <person name="LaButti K."/>
            <person name="Larrondo L.F."/>
            <person name="Lindquist E."/>
            <person name="Ling A."/>
            <person name="Lombard V."/>
            <person name="Lucas S."/>
            <person name="Lundell T."/>
            <person name="Martin R."/>
            <person name="McLaughlin D.J."/>
            <person name="Morgenstern I."/>
            <person name="Morin E."/>
            <person name="Murat C."/>
            <person name="Nagy L.G."/>
            <person name="Nolan M."/>
            <person name="Ohm R.A."/>
            <person name="Patyshakuliyeva A."/>
            <person name="Rokas A."/>
            <person name="Ruiz-Duenas F.J."/>
            <person name="Sabat G."/>
            <person name="Salamov A."/>
            <person name="Samejima M."/>
            <person name="Schmutz J."/>
            <person name="Slot J.C."/>
            <person name="St John F."/>
            <person name="Stenlid J."/>
            <person name="Sun H."/>
            <person name="Sun S."/>
            <person name="Syed K."/>
            <person name="Tsang A."/>
            <person name="Wiebenga A."/>
            <person name="Young D."/>
            <person name="Pisabarro A."/>
            <person name="Eastwood D.C."/>
            <person name="Martin F."/>
            <person name="Cullen D."/>
            <person name="Grigoriev I.V."/>
            <person name="Hibbett D.S."/>
        </authorList>
    </citation>
    <scope>NUCLEOTIDE SEQUENCE [LARGE SCALE GENOMIC DNA]</scope>
    <source>
        <strain evidence="5 6">ATCC 11539</strain>
    </source>
</reference>
<proteinExistence type="predicted"/>
<name>S7QEG3_GLOTA</name>
<dbReference type="STRING" id="670483.S7QEG3"/>
<dbReference type="Proteomes" id="UP000030669">
    <property type="component" value="Unassembled WGS sequence"/>
</dbReference>
<evidence type="ECO:0000259" key="4">
    <source>
        <dbReference type="Pfam" id="PF07993"/>
    </source>
</evidence>
<dbReference type="PROSITE" id="PS00455">
    <property type="entry name" value="AMP_BINDING"/>
    <property type="match status" value="1"/>
</dbReference>
<dbReference type="InterPro" id="IPR013120">
    <property type="entry name" value="FAR_NAD-bd"/>
</dbReference>
<evidence type="ECO:0000256" key="1">
    <source>
        <dbReference type="ARBA" id="ARBA00022450"/>
    </source>
</evidence>
<evidence type="ECO:0000259" key="3">
    <source>
        <dbReference type="Pfam" id="PF00501"/>
    </source>
</evidence>
<dbReference type="InterPro" id="IPR020845">
    <property type="entry name" value="AMP-binding_CS"/>
</dbReference>
<dbReference type="OMA" id="MPMFHAA"/>
<gene>
    <name evidence="5" type="ORF">GLOTRDRAFT_36989</name>
</gene>
<dbReference type="InterPro" id="IPR036291">
    <property type="entry name" value="NAD(P)-bd_dom_sf"/>
</dbReference>
<dbReference type="InterPro" id="IPR042099">
    <property type="entry name" value="ANL_N_sf"/>
</dbReference>
<sequence>MSPSAVPPLDGSFRVLPGFVDYHHVHNPELPVFQFARDGSDDVASVSFREFARATHRIAHAVRPKGTGKDREVVALIAHCDTILYIPLMVGMIRAGFVPFPISPRNSTAAIYNMLEKTSCHRLLTNASILQPLIDGCNTEFTAKGYELHIEEIPTLSQAYPKLGEESAADPFVEYPPLEYEPAMDDVCLYLHSSGSTGFPKPIPQTHRTILHWCSFPSVTESRYHPRPVIWGSMMLPSFHTLGIYMQLYAPLVSGEAVVTFPPKAPAPPVMPNPQNTLEHCRRGGATAVVVVPAFLEVWAQNLEAVKFLAKMEMVTFAGGPLSSKAGDVYVKNGVKINAGYGGTEFGAPAYMFDIDPENKAPHVLKNPKDWAWMRLSERMKMRWIDQGDGTYELHMLVCTNENHQVSVENLPDVRGYATSDLWEKHPTIEGLWKIVGRTDDVLVLASGEKTVPGPMEGHIGHSPMVQGTLMFGRGRNQVGIIIEPTSEYVIDPKDEKALVEFRNKIWPVVEEANRDAPAFSRLFKEMILVADPARPLPRAAKGTVQRKPTLALYEKEIDALLSATFLRNRIIGALRLSVDVPAKQALSALTQNLVYTNPTIRQLASAVAALVSPATLNGLHDKAPAKAISALIEKYSADFPNPSTSNSNLTSTGGALVLVTGTTGSLGSYILATLLEDSRIAKVYAFNRKSHAGSSVERQKAAFEDRGLPVDLLSSSKVAFLEGDATVQNFGLSAETYEKLHSTVTHVIHNAWRLDFNLSLSSFEPNIRATRNLIDFALTAKSGALVKFLFTSSIAVAQSWDQSKGQYPEEVISEPEYAVGAGYGEGKYVVEQILAKVFEHGLHSTSLRIGQICGGLPKGAWSTSDWVPILVKSSLALGCLPQAKGVVSWIPMHTVASVISDVALASVDVPLALNVVHPHPVEWNSIMGDVAQALSPESSPLPVVPFEEWVAKIEEKALKAEKEDYESIPAIRLLDFFRKLAEADKALQVTDKEDVVEAGGVARFSTAKAEALSEAIRTVGALTSADVKRWAAYWKGKAFI</sequence>